<reference evidence="3" key="1">
    <citation type="journal article" date="2019" name="Int. J. Syst. Evol. Microbiol.">
        <title>The Global Catalogue of Microorganisms (GCM) 10K type strain sequencing project: providing services to taxonomists for standard genome sequencing and annotation.</title>
        <authorList>
            <consortium name="The Broad Institute Genomics Platform"/>
            <consortium name="The Broad Institute Genome Sequencing Center for Infectious Disease"/>
            <person name="Wu L."/>
            <person name="Ma J."/>
        </authorList>
    </citation>
    <scope>NUCLEOTIDE SEQUENCE [LARGE SCALE GENOMIC DNA]</scope>
    <source>
        <strain evidence="3">CGMCC 4.7181</strain>
    </source>
</reference>
<organism evidence="2 3">
    <name type="scientific">Microbacterium nanhaiense</name>
    <dbReference type="NCBI Taxonomy" id="1301026"/>
    <lineage>
        <taxon>Bacteria</taxon>
        <taxon>Bacillati</taxon>
        <taxon>Actinomycetota</taxon>
        <taxon>Actinomycetes</taxon>
        <taxon>Micrococcales</taxon>
        <taxon>Microbacteriaceae</taxon>
        <taxon>Microbacterium</taxon>
    </lineage>
</organism>
<gene>
    <name evidence="2" type="ORF">GCM10010910_02390</name>
</gene>
<accession>A0ABQ2MVG2</accession>
<dbReference type="InterPro" id="IPR040596">
    <property type="entry name" value="RNase_II_C_S1"/>
</dbReference>
<dbReference type="Pfam" id="PF00773">
    <property type="entry name" value="RNB"/>
    <property type="match status" value="1"/>
</dbReference>
<dbReference type="InterPro" id="IPR050180">
    <property type="entry name" value="RNR_Ribonuclease"/>
</dbReference>
<dbReference type="PANTHER" id="PTHR23355">
    <property type="entry name" value="RIBONUCLEASE"/>
    <property type="match status" value="1"/>
</dbReference>
<sequence length="484" mass="52174">MTARKARLSSSARALAESFAALRAELQIPAEYPADAVAEAERVIRSGVAVDGSDEARADLEDIPFLTIDPEGSRDLDQAMHLERDGDGYVVHYAIADLAAFVVPGGALDAATRERGQTLYAPDGSTGLHPEQIAGDAASLLPEQRRRAYVWRFALGSDGRVADTRLVRAWVRSRRRWTYAEVQAELDAGTAPDGLRLLAEIGALRIELEAERGGASLRMPEEEIVEVRGQFELRARATLPAEDFNAQISLMTGMAAAELMLRAKVGILRTMPPADQEAVDEFRRRVALLDRPWRTDISYGEYLRQQDPADHATPAVMQAATALFRGAGYEAFDGAPPKQAVQSAIAAPYSHATAPLRRLVDRYVLAICEAEANGSDIPGWAREALPQLPKIMGRSGQLASRLENGCLARVEAAVLSHRIGREYVAVAVSRRGGNGTRVQIATPFVTADVAGEPELGSIVRVRVEAADIAAGTISLSLVGASPRE</sequence>
<evidence type="ECO:0000313" key="2">
    <source>
        <dbReference type="EMBL" id="GGO59435.1"/>
    </source>
</evidence>
<dbReference type="RefSeq" id="WP_188699575.1">
    <property type="nucleotide sequence ID" value="NZ_BMMQ01000001.1"/>
</dbReference>
<keyword evidence="3" id="KW-1185">Reference proteome</keyword>
<protein>
    <submittedName>
        <fullName evidence="2">Exoribonuclease R</fullName>
    </submittedName>
</protein>
<dbReference type="InterPro" id="IPR001900">
    <property type="entry name" value="RNase_II/R"/>
</dbReference>
<evidence type="ECO:0000313" key="3">
    <source>
        <dbReference type="Proteomes" id="UP000638043"/>
    </source>
</evidence>
<evidence type="ECO:0000259" key="1">
    <source>
        <dbReference type="SMART" id="SM00955"/>
    </source>
</evidence>
<dbReference type="Proteomes" id="UP000638043">
    <property type="component" value="Unassembled WGS sequence"/>
</dbReference>
<feature type="domain" description="RNB" evidence="1">
    <location>
        <begin position="57"/>
        <end position="374"/>
    </location>
</feature>
<name>A0ABQ2MVG2_9MICO</name>
<dbReference type="Pfam" id="PF18614">
    <property type="entry name" value="RNase_II_C_S1"/>
    <property type="match status" value="1"/>
</dbReference>
<dbReference type="EMBL" id="BMMQ01000001">
    <property type="protein sequence ID" value="GGO59435.1"/>
    <property type="molecule type" value="Genomic_DNA"/>
</dbReference>
<dbReference type="SMART" id="SM00955">
    <property type="entry name" value="RNB"/>
    <property type="match status" value="1"/>
</dbReference>
<dbReference type="SUPFAM" id="SSF50249">
    <property type="entry name" value="Nucleic acid-binding proteins"/>
    <property type="match status" value="1"/>
</dbReference>
<dbReference type="InterPro" id="IPR012340">
    <property type="entry name" value="NA-bd_OB-fold"/>
</dbReference>
<comment type="caution">
    <text evidence="2">The sequence shown here is derived from an EMBL/GenBank/DDBJ whole genome shotgun (WGS) entry which is preliminary data.</text>
</comment>
<dbReference type="PANTHER" id="PTHR23355:SF9">
    <property type="entry name" value="DIS3-LIKE EXONUCLEASE 2"/>
    <property type="match status" value="1"/>
</dbReference>
<proteinExistence type="predicted"/>